<keyword evidence="3" id="KW-1185">Reference proteome</keyword>
<gene>
    <name evidence="2" type="ORF">BN996_02752</name>
</gene>
<dbReference type="OrthoDB" id="213812at2157"/>
<protein>
    <recommendedName>
        <fullName evidence="1">HVO-0234-like beta-propeller domain-containing protein</fullName>
    </recommendedName>
</protein>
<proteinExistence type="predicted"/>
<evidence type="ECO:0000313" key="2">
    <source>
        <dbReference type="EMBL" id="CQR51431.1"/>
    </source>
</evidence>
<sequence length="276" mass="28456">MADFDLSIDEKRVYADKSGKQTAYVAAGVGVVTVDVSDDLVGGFRIDRRCTARDAAGSPGEVAVATDEDVLLVQGDDYHELDFGPATTVGFHRNRVVAADEDGRVARFDESGWTDLGAVESVRALDGSLVAADDGVYRIGDDDGLSHVGLGGVNDVSDPAGRLGGTEGTPLAATDSGLYALGNGWMDALDGAFSAVASMPDGRAHAVGPDGVVARDEESGSWDDAPIPLDETVVALAHDARAAYAVTDAGSFCVRLTGGDWRTQVLGLDAVGVAVR</sequence>
<evidence type="ECO:0000259" key="1">
    <source>
        <dbReference type="Pfam" id="PF23366"/>
    </source>
</evidence>
<dbReference type="InterPro" id="IPR056505">
    <property type="entry name" value="Beta-prop_HVO_0234"/>
</dbReference>
<dbReference type="EMBL" id="CSTE01000002">
    <property type="protein sequence ID" value="CQR51431.1"/>
    <property type="molecule type" value="Genomic_DNA"/>
</dbReference>
<dbReference type="AlphaFoldDB" id="A0A0D6JTS2"/>
<organism evidence="2 3">
    <name type="scientific">Haloferax massiliensis</name>
    <dbReference type="NCBI Taxonomy" id="1476858"/>
    <lineage>
        <taxon>Archaea</taxon>
        <taxon>Methanobacteriati</taxon>
        <taxon>Methanobacteriota</taxon>
        <taxon>Stenosarchaea group</taxon>
        <taxon>Halobacteria</taxon>
        <taxon>Halobacteriales</taxon>
        <taxon>Haloferacaceae</taxon>
        <taxon>Haloferax</taxon>
    </lineage>
</organism>
<dbReference type="Pfam" id="PF23366">
    <property type="entry name" value="Beta-prop_HVO_0234"/>
    <property type="match status" value="1"/>
</dbReference>
<evidence type="ECO:0000313" key="3">
    <source>
        <dbReference type="Proteomes" id="UP000198902"/>
    </source>
</evidence>
<dbReference type="RefSeq" id="WP_089779774.1">
    <property type="nucleotide sequence ID" value="NZ_CABLRR010000002.1"/>
</dbReference>
<reference evidence="3" key="1">
    <citation type="submission" date="2015-03" db="EMBL/GenBank/DDBJ databases">
        <authorList>
            <person name="Urmite Genomes"/>
        </authorList>
    </citation>
    <scope>NUCLEOTIDE SEQUENCE [LARGE SCALE GENOMIC DNA]</scope>
    <source>
        <strain evidence="3">Arc-Hr</strain>
    </source>
</reference>
<feature type="domain" description="HVO-0234-like beta-propeller" evidence="1">
    <location>
        <begin position="7"/>
        <end position="275"/>
    </location>
</feature>
<accession>A0A0D6JTS2</accession>
<name>A0A0D6JTS2_9EURY</name>
<dbReference type="Proteomes" id="UP000198902">
    <property type="component" value="Unassembled WGS sequence"/>
</dbReference>